<dbReference type="Gene3D" id="1.20.1720.10">
    <property type="entry name" value="Multidrug resistance protein D"/>
    <property type="match status" value="1"/>
</dbReference>
<dbReference type="AlphaFoldDB" id="A0A8B8UM57"/>
<feature type="transmembrane region" description="Helical" evidence="7">
    <location>
        <begin position="188"/>
        <end position="208"/>
    </location>
</feature>
<feature type="domain" description="Major facilitator superfamily (MFS) profile" evidence="8">
    <location>
        <begin position="59"/>
        <end position="563"/>
    </location>
</feature>
<dbReference type="FunFam" id="1.20.1250.20:FF:000717">
    <property type="entry name" value="Uncharacterized transporter C460.03"/>
    <property type="match status" value="1"/>
</dbReference>
<feature type="transmembrane region" description="Helical" evidence="7">
    <location>
        <begin position="394"/>
        <end position="413"/>
    </location>
</feature>
<evidence type="ECO:0000256" key="3">
    <source>
        <dbReference type="ARBA" id="ARBA00022448"/>
    </source>
</evidence>
<name>A0A8B8UM57_SACPA</name>
<dbReference type="PROSITE" id="PS50850">
    <property type="entry name" value="MFS"/>
    <property type="match status" value="1"/>
</dbReference>
<evidence type="ECO:0000313" key="9">
    <source>
        <dbReference type="RefSeq" id="XP_033764880.1"/>
    </source>
</evidence>
<dbReference type="FunFam" id="1.20.1720.10:FF:000022">
    <property type="entry name" value="MFS drug transporter, putative"/>
    <property type="match status" value="1"/>
</dbReference>
<keyword evidence="5 7" id="KW-1133">Transmembrane helix</keyword>
<reference evidence="9" key="3">
    <citation type="submission" date="2025-07" db="EMBL/GenBank/DDBJ databases">
        <authorList>
            <consortium name="NCBI Genome Project"/>
        </authorList>
    </citation>
    <scope>NUCLEOTIDE SEQUENCE</scope>
    <source>
        <strain evidence="9">CBS432</strain>
    </source>
</reference>
<evidence type="ECO:0000256" key="1">
    <source>
        <dbReference type="ARBA" id="ARBA00004141"/>
    </source>
</evidence>
<evidence type="ECO:0000256" key="2">
    <source>
        <dbReference type="ARBA" id="ARBA00008335"/>
    </source>
</evidence>
<evidence type="ECO:0000256" key="7">
    <source>
        <dbReference type="SAM" id="Phobius"/>
    </source>
</evidence>
<dbReference type="GO" id="GO:0015174">
    <property type="term" value="F:basic amino acid transmembrane transporter activity"/>
    <property type="evidence" value="ECO:0007669"/>
    <property type="project" value="TreeGrafter"/>
</dbReference>
<feature type="transmembrane region" description="Helical" evidence="7">
    <location>
        <begin position="149"/>
        <end position="168"/>
    </location>
</feature>
<evidence type="ECO:0000256" key="6">
    <source>
        <dbReference type="ARBA" id="ARBA00023136"/>
    </source>
</evidence>
<dbReference type="Pfam" id="PF07690">
    <property type="entry name" value="MFS_1"/>
    <property type="match status" value="1"/>
</dbReference>
<accession>A0A8B8UM57</accession>
<proteinExistence type="inferred from homology"/>
<dbReference type="RefSeq" id="XP_033764880.1">
    <property type="nucleotide sequence ID" value="XM_033908989.1"/>
</dbReference>
<dbReference type="PANTHER" id="PTHR23501:SF81">
    <property type="entry name" value="VACUOLAR BASIC AMINO ACID TRANSPORTER 2"/>
    <property type="match status" value="1"/>
</dbReference>
<organism evidence="9">
    <name type="scientific">Saccharomyces paradoxus</name>
    <name type="common">Yeast</name>
    <name type="synonym">Saccharomyces douglasii</name>
    <dbReference type="NCBI Taxonomy" id="27291"/>
    <lineage>
        <taxon>Eukaryota</taxon>
        <taxon>Fungi</taxon>
        <taxon>Dikarya</taxon>
        <taxon>Ascomycota</taxon>
        <taxon>Saccharomycotina</taxon>
        <taxon>Saccharomycetes</taxon>
        <taxon>Saccharomycetales</taxon>
        <taxon>Saccharomycetaceae</taxon>
        <taxon>Saccharomyces</taxon>
    </lineage>
</organism>
<feature type="transmembrane region" description="Helical" evidence="7">
    <location>
        <begin position="327"/>
        <end position="348"/>
    </location>
</feature>
<dbReference type="KEGG" id="spao:SPAR_B03870"/>
<evidence type="ECO:0000256" key="5">
    <source>
        <dbReference type="ARBA" id="ARBA00022989"/>
    </source>
</evidence>
<feature type="transmembrane region" description="Helical" evidence="7">
    <location>
        <begin position="368"/>
        <end position="387"/>
    </location>
</feature>
<feature type="transmembrane region" description="Helical" evidence="7">
    <location>
        <begin position="124"/>
        <end position="143"/>
    </location>
</feature>
<dbReference type="InterPro" id="IPR011701">
    <property type="entry name" value="MFS"/>
</dbReference>
<dbReference type="GeneID" id="54629071"/>
<feature type="transmembrane region" description="Helical" evidence="7">
    <location>
        <begin position="252"/>
        <end position="274"/>
    </location>
</feature>
<dbReference type="CDD" id="cd17502">
    <property type="entry name" value="MFS_Azr1_MDR_like"/>
    <property type="match status" value="1"/>
</dbReference>
<feature type="transmembrane region" description="Helical" evidence="7">
    <location>
        <begin position="214"/>
        <end position="232"/>
    </location>
</feature>
<comment type="subcellular location">
    <subcellularLocation>
        <location evidence="1">Membrane</location>
        <topology evidence="1">Multi-pass membrane protein</topology>
    </subcellularLocation>
</comment>
<reference evidence="9" key="1">
    <citation type="journal article" date="2017" name="Nat. Genet.">
        <title>Contrasting evolutionary genome dynamics between domesticated and wild yeasts.</title>
        <authorList>
            <person name="Yue J.X."/>
            <person name="Li J."/>
            <person name="Aigrain L."/>
            <person name="Hallin J."/>
            <person name="Persson K."/>
            <person name="Oliver K."/>
            <person name="Bergstrom A."/>
            <person name="Coupland P."/>
            <person name="Warringer J."/>
            <person name="Lagomarsino M.C."/>
            <person name="Fischer G."/>
            <person name="Durbin R."/>
            <person name="Liti G."/>
        </authorList>
    </citation>
    <scope>NUCLEOTIDE SEQUENCE</scope>
    <source>
        <strain evidence="9">CBS432</strain>
    </source>
</reference>
<dbReference type="PANTHER" id="PTHR23501">
    <property type="entry name" value="MAJOR FACILITATOR SUPERFAMILY"/>
    <property type="match status" value="1"/>
</dbReference>
<feature type="transmembrane region" description="Helical" evidence="7">
    <location>
        <begin position="536"/>
        <end position="553"/>
    </location>
</feature>
<reference evidence="9" key="2">
    <citation type="submission" date="2020-01" db="EMBL/GenBank/DDBJ databases">
        <title>Population-level Yeast Reference Genomes.</title>
        <authorList>
            <person name="Yue J.-X."/>
        </authorList>
    </citation>
    <scope>NUCLEOTIDE SEQUENCE</scope>
    <source>
        <strain evidence="9">CBS432</strain>
    </source>
</reference>
<feature type="transmembrane region" description="Helical" evidence="7">
    <location>
        <begin position="286"/>
        <end position="307"/>
    </location>
</feature>
<dbReference type="InterPro" id="IPR036259">
    <property type="entry name" value="MFS_trans_sf"/>
</dbReference>
<gene>
    <name evidence="9" type="primary">VBA2</name>
    <name evidence="9" type="ORF">SPAR_B03870</name>
</gene>
<reference evidence="9" key="4">
    <citation type="submission" date="2025-08" db="UniProtKB">
        <authorList>
            <consortium name="RefSeq"/>
        </authorList>
    </citation>
    <scope>IDENTIFICATION</scope>
    <source>
        <strain evidence="9">CBS432</strain>
    </source>
</reference>
<evidence type="ECO:0000256" key="4">
    <source>
        <dbReference type="ARBA" id="ARBA00022692"/>
    </source>
</evidence>
<dbReference type="SUPFAM" id="SSF103473">
    <property type="entry name" value="MFS general substrate transporter"/>
    <property type="match status" value="1"/>
</dbReference>
<evidence type="ECO:0000259" key="8">
    <source>
        <dbReference type="PROSITE" id="PS50850"/>
    </source>
</evidence>
<comment type="similarity">
    <text evidence="2">Belongs to the major facilitator superfamily.</text>
</comment>
<dbReference type="Gene3D" id="1.20.1250.20">
    <property type="entry name" value="MFS general substrate transporter like domains"/>
    <property type="match status" value="1"/>
</dbReference>
<feature type="transmembrane region" description="Helical" evidence="7">
    <location>
        <begin position="425"/>
        <end position="449"/>
    </location>
</feature>
<keyword evidence="3" id="KW-0813">Transport</keyword>
<keyword evidence="6 7" id="KW-0472">Membrane</keyword>
<keyword evidence="4 7" id="KW-0812">Transmembrane</keyword>
<dbReference type="GO" id="GO:0000329">
    <property type="term" value="C:fungal-type vacuole membrane"/>
    <property type="evidence" value="ECO:0007669"/>
    <property type="project" value="TreeGrafter"/>
</dbReference>
<dbReference type="OrthoDB" id="6770063at2759"/>
<dbReference type="VEuPathDB" id="FungiDB:SPAR_B03870"/>
<protein>
    <submittedName>
        <fullName evidence="9">Vba2p</fullName>
    </submittedName>
</protein>
<sequence length="564" mass="61714">MLKSVRHKSLPKNGDGNYGSIEGDEIPFVEYNEGAEDLDEDLDKDEDMALSRIPNLWIIEATLFSNVFLSGFDGTVTASTYQTIGNEFNQMSISNWITTAYLITSTSFQPLYGSFSDALGRRNCLFFANGAFTIGCLACSFSRNIYMLSFMRALTGIGGGGLITLSTIVNSDVIPSSKRGIFQAFQNLLLGFGAICGASFGGTIASSIGWRWCFLIQVPISVVSSILMNFYVPNQKEYNHQNSSIFQNPKKILTDIDVMGSILIITGLTLQLLYLSLGCSTSKLSWTSPSVLLLLVGSVIILLLFILHERKTSARAIIPMELVSSSYSFVVLLISILVGFASYAYLFTLPLFFQIVLGDSTAKAGLRLTIPSLFTPVGSLITGFSMSKYNCLRLLLYIGISLMFLGNFLFMFIEKTSPNWLIGLFLVPVNLGQGITFPTTLFTFIFMFPKSDQATATSTLYLFRSIGSVWGVAISAGVIQLSFASFLRSNLKGLMDESKIKKLIVKLSANSSYIGSLHGEVKDTVINSFDAATKRAHLLSTLLSLLALTLGILKDNLAKPKTRK</sequence>
<feature type="transmembrane region" description="Helical" evidence="7">
    <location>
        <begin position="461"/>
        <end position="487"/>
    </location>
</feature>
<dbReference type="InterPro" id="IPR020846">
    <property type="entry name" value="MFS_dom"/>
</dbReference>